<keyword evidence="4" id="KW-1185">Reference proteome</keyword>
<name>A0A2P8FGN5_9RHOB</name>
<dbReference type="Proteomes" id="UP000240418">
    <property type="component" value="Unassembled WGS sequence"/>
</dbReference>
<dbReference type="InterPro" id="IPR011089">
    <property type="entry name" value="GmrSD_C"/>
</dbReference>
<evidence type="ECO:0000256" key="1">
    <source>
        <dbReference type="SAM" id="Phobius"/>
    </source>
</evidence>
<accession>A0A2P8FGN5</accession>
<sequence>MYAISDWTECGVNYFLTKVNGALEMVEAFGKLFAIIAFGSVVALVGGSIVAADPCDRAAFGRWRVIDGLDTRAQILDQRSIAPVVWNTAGTRVVRGSWQDRFTGHVFENIDARKVHIDHLVPVCWAWDHGAEDWTRAKRKKFFNDPRFLLVVEARANTAKGDAGPDQVLPMNRHFACEYVERFLFAIELYELTLSAQESIRIWSTKDAACRPHNSSKAPIG</sequence>
<evidence type="ECO:0000313" key="4">
    <source>
        <dbReference type="Proteomes" id="UP000240418"/>
    </source>
</evidence>
<evidence type="ECO:0000259" key="2">
    <source>
        <dbReference type="Pfam" id="PF07510"/>
    </source>
</evidence>
<keyword evidence="1" id="KW-0472">Membrane</keyword>
<keyword evidence="1" id="KW-1133">Transmembrane helix</keyword>
<keyword evidence="1" id="KW-0812">Transmembrane</keyword>
<proteinExistence type="predicted"/>
<feature type="domain" description="GmrSD restriction endonucleases C-terminal" evidence="2">
    <location>
        <begin position="109"/>
        <end position="163"/>
    </location>
</feature>
<reference evidence="3 4" key="1">
    <citation type="submission" date="2018-03" db="EMBL/GenBank/DDBJ databases">
        <title>Genomic Encyclopedia of Archaeal and Bacterial Type Strains, Phase II (KMG-II): from individual species to whole genera.</title>
        <authorList>
            <person name="Goeker M."/>
        </authorList>
    </citation>
    <scope>NUCLEOTIDE SEQUENCE [LARGE SCALE GENOMIC DNA]</scope>
    <source>
        <strain evidence="3 4">DSM 100673</strain>
    </source>
</reference>
<protein>
    <recommendedName>
        <fullName evidence="2">GmrSD restriction endonucleases C-terminal domain-containing protein</fullName>
    </recommendedName>
</protein>
<comment type="caution">
    <text evidence="3">The sequence shown here is derived from an EMBL/GenBank/DDBJ whole genome shotgun (WGS) entry which is preliminary data.</text>
</comment>
<evidence type="ECO:0000313" key="3">
    <source>
        <dbReference type="EMBL" id="PSL20892.1"/>
    </source>
</evidence>
<organism evidence="3 4">
    <name type="scientific">Shimia abyssi</name>
    <dbReference type="NCBI Taxonomy" id="1662395"/>
    <lineage>
        <taxon>Bacteria</taxon>
        <taxon>Pseudomonadati</taxon>
        <taxon>Pseudomonadota</taxon>
        <taxon>Alphaproteobacteria</taxon>
        <taxon>Rhodobacterales</taxon>
        <taxon>Roseobacteraceae</taxon>
    </lineage>
</organism>
<dbReference type="EMBL" id="PYGJ01000002">
    <property type="protein sequence ID" value="PSL20892.1"/>
    <property type="molecule type" value="Genomic_DNA"/>
</dbReference>
<gene>
    <name evidence="3" type="ORF">CLV88_1029</name>
</gene>
<dbReference type="AlphaFoldDB" id="A0A2P8FGN5"/>
<feature type="transmembrane region" description="Helical" evidence="1">
    <location>
        <begin position="32"/>
        <end position="52"/>
    </location>
</feature>
<dbReference type="Pfam" id="PF07510">
    <property type="entry name" value="GmrSD_C"/>
    <property type="match status" value="1"/>
</dbReference>